<proteinExistence type="predicted"/>
<accession>A0ABS4PY61</accession>
<comment type="caution">
    <text evidence="1">The sequence shown here is derived from an EMBL/GenBank/DDBJ whole genome shotgun (WGS) entry which is preliminary data.</text>
</comment>
<gene>
    <name evidence="1" type="ORF">JOM49_005890</name>
</gene>
<evidence type="ECO:0000313" key="1">
    <source>
        <dbReference type="EMBL" id="MBP2184364.1"/>
    </source>
</evidence>
<protein>
    <submittedName>
        <fullName evidence="1">Uncharacterized protein</fullName>
    </submittedName>
</protein>
<sequence>MIGDDEHTLAVTGPIFDGLREYFRRRTLLGREPA</sequence>
<dbReference type="EMBL" id="JAGGMS010000001">
    <property type="protein sequence ID" value="MBP2184364.1"/>
    <property type="molecule type" value="Genomic_DNA"/>
</dbReference>
<keyword evidence="2" id="KW-1185">Reference proteome</keyword>
<organism evidence="1 2">
    <name type="scientific">Amycolatopsis magusensis</name>
    <dbReference type="NCBI Taxonomy" id="882444"/>
    <lineage>
        <taxon>Bacteria</taxon>
        <taxon>Bacillati</taxon>
        <taxon>Actinomycetota</taxon>
        <taxon>Actinomycetes</taxon>
        <taxon>Pseudonocardiales</taxon>
        <taxon>Pseudonocardiaceae</taxon>
        <taxon>Amycolatopsis</taxon>
    </lineage>
</organism>
<evidence type="ECO:0000313" key="2">
    <source>
        <dbReference type="Proteomes" id="UP000741013"/>
    </source>
</evidence>
<name>A0ABS4PY61_9PSEU</name>
<dbReference type="Proteomes" id="UP000741013">
    <property type="component" value="Unassembled WGS sequence"/>
</dbReference>
<reference evidence="1 2" key="1">
    <citation type="submission" date="2021-03" db="EMBL/GenBank/DDBJ databases">
        <title>Sequencing the genomes of 1000 actinobacteria strains.</title>
        <authorList>
            <person name="Klenk H.-P."/>
        </authorList>
    </citation>
    <scope>NUCLEOTIDE SEQUENCE [LARGE SCALE GENOMIC DNA]</scope>
    <source>
        <strain evidence="1 2">DSM 45510</strain>
    </source>
</reference>